<dbReference type="PROSITE" id="PS51318">
    <property type="entry name" value="TAT"/>
    <property type="match status" value="1"/>
</dbReference>
<dbReference type="InterPro" id="IPR006311">
    <property type="entry name" value="TAT_signal"/>
</dbReference>
<keyword evidence="1" id="KW-0732">Signal</keyword>
<dbReference type="AlphaFoldDB" id="A0AAX3ZBN2"/>
<evidence type="ECO:0000256" key="1">
    <source>
        <dbReference type="SAM" id="SignalP"/>
    </source>
</evidence>
<feature type="chain" id="PRO_5043746759" evidence="1">
    <location>
        <begin position="28"/>
        <end position="442"/>
    </location>
</feature>
<dbReference type="PROSITE" id="PS51257">
    <property type="entry name" value="PROKAR_LIPOPROTEIN"/>
    <property type="match status" value="1"/>
</dbReference>
<feature type="signal peptide" evidence="1">
    <location>
        <begin position="1"/>
        <end position="27"/>
    </location>
</feature>
<protein>
    <submittedName>
        <fullName evidence="2">Extracellular solute-binding protein</fullName>
    </submittedName>
</protein>
<organism evidence="2 3">
    <name type="scientific">Streptomyces rochei</name>
    <name type="common">Streptomyces parvullus</name>
    <dbReference type="NCBI Taxonomy" id="1928"/>
    <lineage>
        <taxon>Bacteria</taxon>
        <taxon>Bacillati</taxon>
        <taxon>Actinomycetota</taxon>
        <taxon>Actinomycetes</taxon>
        <taxon>Kitasatosporales</taxon>
        <taxon>Streptomycetaceae</taxon>
        <taxon>Streptomyces</taxon>
        <taxon>Streptomyces rochei group</taxon>
    </lineage>
</organism>
<dbReference type="Proteomes" id="UP001231701">
    <property type="component" value="Chromosome"/>
</dbReference>
<dbReference type="Gene3D" id="3.40.190.10">
    <property type="entry name" value="Periplasmic binding protein-like II"/>
    <property type="match status" value="1"/>
</dbReference>
<dbReference type="EMBL" id="CP121271">
    <property type="protein sequence ID" value="WMC84390.1"/>
    <property type="molecule type" value="Genomic_DNA"/>
</dbReference>
<dbReference type="SUPFAM" id="SSF53850">
    <property type="entry name" value="Periplasmic binding protein-like II"/>
    <property type="match status" value="1"/>
</dbReference>
<reference evidence="2" key="1">
    <citation type="submission" date="2023-03" db="EMBL/GenBank/DDBJ databases">
        <title>Borrelidin-producing and root-colonizing Streptomyces rochei is a potent biopesticide for soil-borne oomycete-caused plant diseases.</title>
        <authorList>
            <person name="Zhou D."/>
            <person name="Wang X."/>
            <person name="Navarro-Munoz J.C."/>
            <person name="Li W."/>
            <person name="Li J."/>
            <person name="Jiu M."/>
            <person name="Deng S."/>
            <person name="Ye Y."/>
            <person name="Daly P."/>
            <person name="Wei L."/>
        </authorList>
    </citation>
    <scope>NUCLEOTIDE SEQUENCE</scope>
    <source>
        <strain evidence="2">JK1</strain>
    </source>
</reference>
<accession>A0AAX3ZBN2</accession>
<proteinExistence type="predicted"/>
<dbReference type="GeneID" id="90940750"/>
<evidence type="ECO:0000313" key="2">
    <source>
        <dbReference type="EMBL" id="WMC84390.1"/>
    </source>
</evidence>
<gene>
    <name evidence="2" type="ORF">P7W03_01955</name>
</gene>
<dbReference type="InterPro" id="IPR006059">
    <property type="entry name" value="SBP"/>
</dbReference>
<dbReference type="InterPro" id="IPR050490">
    <property type="entry name" value="Bact_solute-bd_prot1"/>
</dbReference>
<sequence length="442" mass="47652">MSDLSRRSVLRAGVGAGAGLLTVPALAACGASSAAPVRSGRVRISLWTHDPGYIKTFRTAIRDTGLMRGSRFDYGLKVTSAAPGDVMTRMIAQAVADGNTPDLAGLVIDQFPRVMGSSIARNLFVDLGDTVRPFGDDLLKLAPYTVDGVPYGLDSDNSITVLYYRQDLFEKYRVPEQVATWEEFLEHGERLSKDHEVSVGMVSTGDNGSIVNGFLQFLLQRGGGFFDEAGHLVLDSPEALEVLRFMARGVRSGALLALPDPYGSACAAALKSGRLAATAMPNWYNAYGLQANVPDQKGRWRMRTLPRFAGGGHIGSTLGGTAFAVLKDKPHSQAALELLRRVYLSREGQILRYKSGGFLPTLKHLYQDPELVATEDAYLGGQPVFDVYGEAAADLPLFYQAPGMQILADVLGGPVLDVLKGRTSPDAALQAGLRAYRQQVKR</sequence>
<dbReference type="PANTHER" id="PTHR43649">
    <property type="entry name" value="ARABINOSE-BINDING PROTEIN-RELATED"/>
    <property type="match status" value="1"/>
</dbReference>
<dbReference type="PANTHER" id="PTHR43649:SF12">
    <property type="entry name" value="DIACETYLCHITOBIOSE BINDING PROTEIN DASA"/>
    <property type="match status" value="1"/>
</dbReference>
<dbReference type="RefSeq" id="WP_228899094.1">
    <property type="nucleotide sequence ID" value="NZ_CP121271.1"/>
</dbReference>
<evidence type="ECO:0000313" key="3">
    <source>
        <dbReference type="Proteomes" id="UP001231701"/>
    </source>
</evidence>
<dbReference type="Pfam" id="PF13416">
    <property type="entry name" value="SBP_bac_8"/>
    <property type="match status" value="1"/>
</dbReference>
<name>A0AAX3ZBN2_STRRO</name>